<evidence type="ECO:0000256" key="1">
    <source>
        <dbReference type="SAM" id="MobiDB-lite"/>
    </source>
</evidence>
<dbReference type="RefSeq" id="WP_106564726.1">
    <property type="nucleotide sequence ID" value="NZ_PYAU01000001.1"/>
</dbReference>
<feature type="transmembrane region" description="Helical" evidence="2">
    <location>
        <begin position="77"/>
        <end position="98"/>
    </location>
</feature>
<gene>
    <name evidence="3" type="ORF">CLV49_3576</name>
    <name evidence="4" type="ORF">ELQ93_01380</name>
</gene>
<reference evidence="3 5" key="1">
    <citation type="submission" date="2018-03" db="EMBL/GenBank/DDBJ databases">
        <title>Genomic Encyclopedia of Archaeal and Bacterial Type Strains, Phase II (KMG-II): from individual species to whole genera.</title>
        <authorList>
            <person name="Goeker M."/>
        </authorList>
    </citation>
    <scope>NUCLEOTIDE SEQUENCE [LARGE SCALE GENOMIC DNA]</scope>
    <source>
        <strain evidence="3 5">DSM 21548</strain>
    </source>
</reference>
<evidence type="ECO:0000313" key="3">
    <source>
        <dbReference type="EMBL" id="PSL39921.1"/>
    </source>
</evidence>
<name>A0A2P8H127_9MICO</name>
<organism evidence="3 5">
    <name type="scientific">Labedella gwakjiensis</name>
    <dbReference type="NCBI Taxonomy" id="390269"/>
    <lineage>
        <taxon>Bacteria</taxon>
        <taxon>Bacillati</taxon>
        <taxon>Actinomycetota</taxon>
        <taxon>Actinomycetes</taxon>
        <taxon>Micrococcales</taxon>
        <taxon>Microbacteriaceae</taxon>
        <taxon>Labedella</taxon>
    </lineage>
</organism>
<feature type="transmembrane region" description="Helical" evidence="2">
    <location>
        <begin position="133"/>
        <end position="153"/>
    </location>
</feature>
<feature type="compositionally biased region" description="Basic and acidic residues" evidence="1">
    <location>
        <begin position="173"/>
        <end position="186"/>
    </location>
</feature>
<dbReference type="InterPro" id="IPR046095">
    <property type="entry name" value="DUF6113"/>
</dbReference>
<evidence type="ECO:0000313" key="4">
    <source>
        <dbReference type="EMBL" id="RUQ85717.1"/>
    </source>
</evidence>
<accession>A0A2P8H127</accession>
<feature type="region of interest" description="Disordered" evidence="1">
    <location>
        <begin position="1"/>
        <end position="20"/>
    </location>
</feature>
<feature type="transmembrane region" description="Helical" evidence="2">
    <location>
        <begin position="45"/>
        <end position="65"/>
    </location>
</feature>
<evidence type="ECO:0000313" key="5">
    <source>
        <dbReference type="Proteomes" id="UP000241203"/>
    </source>
</evidence>
<dbReference type="Proteomes" id="UP000268291">
    <property type="component" value="Unassembled WGS sequence"/>
</dbReference>
<proteinExistence type="predicted"/>
<dbReference type="EMBL" id="PYAU01000001">
    <property type="protein sequence ID" value="PSL39921.1"/>
    <property type="molecule type" value="Genomic_DNA"/>
</dbReference>
<keyword evidence="2" id="KW-1133">Transmembrane helix</keyword>
<protein>
    <submittedName>
        <fullName evidence="3">Uncharacterized protein</fullName>
    </submittedName>
</protein>
<dbReference type="Pfam" id="PF19608">
    <property type="entry name" value="DUF6113"/>
    <property type="match status" value="1"/>
</dbReference>
<feature type="transmembrane region" description="Helical" evidence="2">
    <location>
        <begin position="105"/>
        <end position="121"/>
    </location>
</feature>
<keyword evidence="2" id="KW-0472">Membrane</keyword>
<keyword evidence="2" id="KW-0812">Transmembrane</keyword>
<keyword evidence="6" id="KW-1185">Reference proteome</keyword>
<feature type="compositionally biased region" description="Basic and acidic residues" evidence="1">
    <location>
        <begin position="8"/>
        <end position="19"/>
    </location>
</feature>
<feature type="region of interest" description="Disordered" evidence="1">
    <location>
        <begin position="161"/>
        <end position="186"/>
    </location>
</feature>
<dbReference type="AlphaFoldDB" id="A0A2P8H127"/>
<sequence length="186" mass="18872">MTANLGDGRADDPEQEHRIPTWQVAPPAIGDVDDDDGRPSVASRFVSVALAFIVGVVYGAVGTVAHPLSVTIASVTVPWGLVLSLVGVLALFAGFRLVLGERLPVVAAAVGVVGIVALFSLESSGGSVLIQQGVSGLIWVLGPALLAALVISFPSLPARGGGAQGVRQPAPADRLDGPDAKEFPTP</sequence>
<dbReference type="Proteomes" id="UP000241203">
    <property type="component" value="Unassembled WGS sequence"/>
</dbReference>
<reference evidence="4 6" key="2">
    <citation type="submission" date="2018-12" db="EMBL/GenBank/DDBJ databases">
        <authorList>
            <person name="hu s."/>
            <person name="Xu Y."/>
            <person name="Xu B."/>
            <person name="Li F."/>
        </authorList>
    </citation>
    <scope>NUCLEOTIDE SEQUENCE [LARGE SCALE GENOMIC DNA]</scope>
    <source>
        <strain evidence="4 6">KSW2-17</strain>
    </source>
</reference>
<evidence type="ECO:0000256" key="2">
    <source>
        <dbReference type="SAM" id="Phobius"/>
    </source>
</evidence>
<evidence type="ECO:0000313" key="6">
    <source>
        <dbReference type="Proteomes" id="UP000268291"/>
    </source>
</evidence>
<dbReference type="EMBL" id="RZGY01000001">
    <property type="protein sequence ID" value="RUQ85717.1"/>
    <property type="molecule type" value="Genomic_DNA"/>
</dbReference>
<comment type="caution">
    <text evidence="3">The sequence shown here is derived from an EMBL/GenBank/DDBJ whole genome shotgun (WGS) entry which is preliminary data.</text>
</comment>